<reference evidence="1" key="1">
    <citation type="journal article" date="2022" name="bioRxiv">
        <title>Sequencing and chromosome-scale assembly of the giantPleurodeles waltlgenome.</title>
        <authorList>
            <person name="Brown T."/>
            <person name="Elewa A."/>
            <person name="Iarovenko S."/>
            <person name="Subramanian E."/>
            <person name="Araus A.J."/>
            <person name="Petzold A."/>
            <person name="Susuki M."/>
            <person name="Suzuki K.-i.T."/>
            <person name="Hayashi T."/>
            <person name="Toyoda A."/>
            <person name="Oliveira C."/>
            <person name="Osipova E."/>
            <person name="Leigh N.D."/>
            <person name="Simon A."/>
            <person name="Yun M.H."/>
        </authorList>
    </citation>
    <scope>NUCLEOTIDE SEQUENCE</scope>
    <source>
        <strain evidence="1">20211129_DDA</strain>
        <tissue evidence="1">Liver</tissue>
    </source>
</reference>
<evidence type="ECO:0000313" key="1">
    <source>
        <dbReference type="EMBL" id="KAJ1192913.1"/>
    </source>
</evidence>
<dbReference type="EMBL" id="JANPWB010000004">
    <property type="protein sequence ID" value="KAJ1192913.1"/>
    <property type="molecule type" value="Genomic_DNA"/>
</dbReference>
<proteinExistence type="predicted"/>
<accession>A0AAV7UVI5</accession>
<organism evidence="1 2">
    <name type="scientific">Pleurodeles waltl</name>
    <name type="common">Iberian ribbed newt</name>
    <dbReference type="NCBI Taxonomy" id="8319"/>
    <lineage>
        <taxon>Eukaryota</taxon>
        <taxon>Metazoa</taxon>
        <taxon>Chordata</taxon>
        <taxon>Craniata</taxon>
        <taxon>Vertebrata</taxon>
        <taxon>Euteleostomi</taxon>
        <taxon>Amphibia</taxon>
        <taxon>Batrachia</taxon>
        <taxon>Caudata</taxon>
        <taxon>Salamandroidea</taxon>
        <taxon>Salamandridae</taxon>
        <taxon>Pleurodelinae</taxon>
        <taxon>Pleurodeles</taxon>
    </lineage>
</organism>
<dbReference type="Proteomes" id="UP001066276">
    <property type="component" value="Chromosome 2_2"/>
</dbReference>
<keyword evidence="2" id="KW-1185">Reference proteome</keyword>
<comment type="caution">
    <text evidence="1">The sequence shown here is derived from an EMBL/GenBank/DDBJ whole genome shotgun (WGS) entry which is preliminary data.</text>
</comment>
<name>A0AAV7UVI5_PLEWA</name>
<protein>
    <submittedName>
        <fullName evidence="1">Uncharacterized protein</fullName>
    </submittedName>
</protein>
<gene>
    <name evidence="1" type="ORF">NDU88_002219</name>
</gene>
<sequence>MKLRVARLRAFLKFQGRRLVLPRGLRAARKMPKGPASPFSRCPYPPRRLRASGDSAKPTLHAAWPNLGNPAPYLYGPHCKNTTLPH</sequence>
<dbReference type="AlphaFoldDB" id="A0AAV7UVI5"/>
<evidence type="ECO:0000313" key="2">
    <source>
        <dbReference type="Proteomes" id="UP001066276"/>
    </source>
</evidence>